<reference evidence="3 4" key="1">
    <citation type="submission" date="2016-10" db="EMBL/GenBank/DDBJ databases">
        <authorList>
            <person name="de Groot N.N."/>
        </authorList>
    </citation>
    <scope>NUCLEOTIDE SEQUENCE [LARGE SCALE GENOMIC DNA]</scope>
    <source>
        <strain evidence="3 4">DSM 22012</strain>
    </source>
</reference>
<gene>
    <name evidence="3" type="ORF">SAMN05444390_107142</name>
</gene>
<name>A0A1H6DNT6_9GAMM</name>
<keyword evidence="4" id="KW-1185">Reference proteome</keyword>
<keyword evidence="3" id="KW-0808">Transferase</keyword>
<comment type="similarity">
    <text evidence="1">Belongs to the amidase family.</text>
</comment>
<evidence type="ECO:0000313" key="3">
    <source>
        <dbReference type="EMBL" id="SEG86195.1"/>
    </source>
</evidence>
<dbReference type="SUPFAM" id="SSF75304">
    <property type="entry name" value="Amidase signature (AS) enzymes"/>
    <property type="match status" value="1"/>
</dbReference>
<evidence type="ECO:0000256" key="1">
    <source>
        <dbReference type="ARBA" id="ARBA00009199"/>
    </source>
</evidence>
<accession>A0A1H6DNT6</accession>
<dbReference type="PANTHER" id="PTHR11895">
    <property type="entry name" value="TRANSAMIDASE"/>
    <property type="match status" value="1"/>
</dbReference>
<dbReference type="Proteomes" id="UP000236745">
    <property type="component" value="Unassembled WGS sequence"/>
</dbReference>
<dbReference type="OrthoDB" id="8872210at2"/>
<dbReference type="Pfam" id="PF01425">
    <property type="entry name" value="Amidase"/>
    <property type="match status" value="1"/>
</dbReference>
<dbReference type="PANTHER" id="PTHR11895:SF7">
    <property type="entry name" value="GLUTAMYL-TRNA(GLN) AMIDOTRANSFERASE SUBUNIT A, MITOCHONDRIAL"/>
    <property type="match status" value="1"/>
</dbReference>
<dbReference type="RefSeq" id="WP_104005601.1">
    <property type="nucleotide sequence ID" value="NZ_FNVQ01000007.1"/>
</dbReference>
<proteinExistence type="inferred from homology"/>
<sequence length="465" mass="49858">MNTPLWQLSATALVEGFKARSWTPVEALESVLARLDVVNPQLNAVVALAPDARASAEEATERYRQGVPLSDIDGVPVSIKDNLMLKGLPCVWGTRALAGNIADHDERPVARLREQGAVLFAKTNVPEFTLEGYTGNPVYGVTRNPWDLVTTPGGSSGGAVAAVAAGIGPLALCTDGGGSIRRPAAHSHLFGFKPAIGAIERGEGLPQLLLDMEVVGPVARCSEDIELLYRALTKTSAPVEKAPVVRRVLSVEQLGAHTPVDPQIRAAMEKGKALLREQGLTIVPGPLPIDLEALNHCWSQIGEIGLAQLAEKYPQWIEQASEPYRAMAERGARATAVQLWQILDLLNELREQMASIFTQWDAILTPTIAAPAWTAEQRYPETIDGQSVGPRGHAVFTGWVNAVGSASINLPLPVSYLAPRAGMQLVAPLGREDGLFSVAKRYQAQIDPPTEFEGLWLRIGEAAAS</sequence>
<protein>
    <submittedName>
        <fullName evidence="3">Aspartyl-tRNA(Asn)/glutamyl-tRNA(Gln) amidotransferase subunit A</fullName>
    </submittedName>
</protein>
<feature type="domain" description="Amidase" evidence="2">
    <location>
        <begin position="26"/>
        <end position="434"/>
    </location>
</feature>
<dbReference type="Gene3D" id="3.90.1300.10">
    <property type="entry name" value="Amidase signature (AS) domain"/>
    <property type="match status" value="1"/>
</dbReference>
<organism evidence="3 4">
    <name type="scientific">Marinobacterium lutimaris</name>
    <dbReference type="NCBI Taxonomy" id="568106"/>
    <lineage>
        <taxon>Bacteria</taxon>
        <taxon>Pseudomonadati</taxon>
        <taxon>Pseudomonadota</taxon>
        <taxon>Gammaproteobacteria</taxon>
        <taxon>Oceanospirillales</taxon>
        <taxon>Oceanospirillaceae</taxon>
        <taxon>Marinobacterium</taxon>
    </lineage>
</organism>
<dbReference type="EMBL" id="FNVQ01000007">
    <property type="protein sequence ID" value="SEG86195.1"/>
    <property type="molecule type" value="Genomic_DNA"/>
</dbReference>
<dbReference type="GO" id="GO:0016740">
    <property type="term" value="F:transferase activity"/>
    <property type="evidence" value="ECO:0007669"/>
    <property type="project" value="UniProtKB-KW"/>
</dbReference>
<evidence type="ECO:0000259" key="2">
    <source>
        <dbReference type="Pfam" id="PF01425"/>
    </source>
</evidence>
<evidence type="ECO:0000313" key="4">
    <source>
        <dbReference type="Proteomes" id="UP000236745"/>
    </source>
</evidence>
<dbReference type="AlphaFoldDB" id="A0A1H6DNT6"/>
<dbReference type="InterPro" id="IPR036928">
    <property type="entry name" value="AS_sf"/>
</dbReference>
<dbReference type="InterPro" id="IPR000120">
    <property type="entry name" value="Amidase"/>
</dbReference>
<dbReference type="InterPro" id="IPR023631">
    <property type="entry name" value="Amidase_dom"/>
</dbReference>